<organism evidence="2 3">
    <name type="scientific">Paenibacillus tyrfis</name>
    <dbReference type="NCBI Taxonomy" id="1501230"/>
    <lineage>
        <taxon>Bacteria</taxon>
        <taxon>Bacillati</taxon>
        <taxon>Bacillota</taxon>
        <taxon>Bacilli</taxon>
        <taxon>Bacillales</taxon>
        <taxon>Paenibacillaceae</taxon>
        <taxon>Paenibacillus</taxon>
    </lineage>
</organism>
<dbReference type="eggNOG" id="COG1961">
    <property type="taxonomic scope" value="Bacteria"/>
</dbReference>
<dbReference type="GO" id="GO:0000150">
    <property type="term" value="F:DNA strand exchange activity"/>
    <property type="evidence" value="ECO:0007669"/>
    <property type="project" value="InterPro"/>
</dbReference>
<dbReference type="SUPFAM" id="SSF53041">
    <property type="entry name" value="Resolvase-like"/>
    <property type="match status" value="1"/>
</dbReference>
<dbReference type="PANTHER" id="PTHR30461">
    <property type="entry name" value="DNA-INVERTASE FROM LAMBDOID PROPHAGE"/>
    <property type="match status" value="1"/>
</dbReference>
<dbReference type="Pfam" id="PF00239">
    <property type="entry name" value="Resolvase"/>
    <property type="match status" value="1"/>
</dbReference>
<dbReference type="InterPro" id="IPR050639">
    <property type="entry name" value="SSR_resolvase"/>
</dbReference>
<dbReference type="Proteomes" id="UP000028123">
    <property type="component" value="Unassembled WGS sequence"/>
</dbReference>
<proteinExistence type="predicted"/>
<protein>
    <recommendedName>
        <fullName evidence="1">Resolvase/invertase-type recombinase catalytic domain-containing protein</fullName>
    </recommendedName>
</protein>
<dbReference type="GO" id="GO:0003677">
    <property type="term" value="F:DNA binding"/>
    <property type="evidence" value="ECO:0007669"/>
    <property type="project" value="InterPro"/>
</dbReference>
<feature type="domain" description="Resolvase/invertase-type recombinase catalytic" evidence="1">
    <location>
        <begin position="2"/>
        <end position="143"/>
    </location>
</feature>
<evidence type="ECO:0000259" key="1">
    <source>
        <dbReference type="PROSITE" id="PS51736"/>
    </source>
</evidence>
<dbReference type="InterPro" id="IPR036162">
    <property type="entry name" value="Resolvase-like_N_sf"/>
</dbReference>
<accession>A0A081NT06</accession>
<dbReference type="Gene3D" id="3.40.50.1390">
    <property type="entry name" value="Resolvase, N-terminal catalytic domain"/>
    <property type="match status" value="1"/>
</dbReference>
<dbReference type="SMART" id="SM00857">
    <property type="entry name" value="Resolvase"/>
    <property type="match status" value="1"/>
</dbReference>
<gene>
    <name evidence="2" type="ORF">ET33_35455</name>
</gene>
<evidence type="ECO:0000313" key="2">
    <source>
        <dbReference type="EMBL" id="KEQ21579.1"/>
    </source>
</evidence>
<dbReference type="RefSeq" id="WP_036694066.1">
    <property type="nucleotide sequence ID" value="NZ_JNVM01000076.1"/>
</dbReference>
<dbReference type="PROSITE" id="PS51736">
    <property type="entry name" value="RECOMBINASES_3"/>
    <property type="match status" value="1"/>
</dbReference>
<dbReference type="InterPro" id="IPR006119">
    <property type="entry name" value="Resolv_N"/>
</dbReference>
<keyword evidence="3" id="KW-1185">Reference proteome</keyword>
<dbReference type="CDD" id="cd00338">
    <property type="entry name" value="Ser_Recombinase"/>
    <property type="match status" value="1"/>
</dbReference>
<dbReference type="AlphaFoldDB" id="A0A081NT06"/>
<dbReference type="PANTHER" id="PTHR30461:SF23">
    <property type="entry name" value="DNA RECOMBINASE-RELATED"/>
    <property type="match status" value="1"/>
</dbReference>
<reference evidence="2 3" key="1">
    <citation type="submission" date="2014-06" db="EMBL/GenBank/DDBJ databases">
        <title>Draft genome sequence of Paenibacillus sp. MSt1.</title>
        <authorList>
            <person name="Aw Y.K."/>
            <person name="Ong K.S."/>
            <person name="Gan H.M."/>
            <person name="Lee S.M."/>
        </authorList>
    </citation>
    <scope>NUCLEOTIDE SEQUENCE [LARGE SCALE GENOMIC DNA]</scope>
    <source>
        <strain evidence="2 3">MSt1</strain>
    </source>
</reference>
<dbReference type="EMBL" id="JNVM01000076">
    <property type="protein sequence ID" value="KEQ21579.1"/>
    <property type="molecule type" value="Genomic_DNA"/>
</dbReference>
<sequence length="143" mass="16632">MRCAIYVRVSTDKEEQKTSLENQRNLFVKYVSEKGWTIHEIYVEVESGTTSKRPELQRLIADAKAKKFDIIMSKELSRLARNGRLSYEIKDMAEQHNVHINTLDNAINTLEGNVHMFGLYAWMYEGESQRTSDRVKATFKLKA</sequence>
<comment type="caution">
    <text evidence="2">The sequence shown here is derived from an EMBL/GenBank/DDBJ whole genome shotgun (WGS) entry which is preliminary data.</text>
</comment>
<evidence type="ECO:0000313" key="3">
    <source>
        <dbReference type="Proteomes" id="UP000028123"/>
    </source>
</evidence>
<name>A0A081NT06_9BACL</name>